<evidence type="ECO:0000313" key="2">
    <source>
        <dbReference type="Proteomes" id="UP000799755"/>
    </source>
</evidence>
<sequence>FDWAHNAYIALNDPHPSSGKWPVFHSNPNQSSLPPSAFTIPPSLLSEASIERYGLVTPPEELSPVESRPDSIIQESSIPVEQRQRIQALADYQPPSRQQEPLPCGQTHEVQGVDQSPRRRRATNPNNPQQPKRKRGRPKSQPQTIEAFSHDDFPFQVASARQTHLEKNRVAAHKCRQRKKEYINSLEARAREYSTRNKALKENVGLLREEVLQLKNEVLRHAGCGFWAVDQYLQRCAGDLLGVDGENMMGSRKHNQADSPTLSTFCKTEDEFDHGFETSPSQTTADSNQDLGGLELLDGFDED</sequence>
<dbReference type="EMBL" id="MU003512">
    <property type="protein sequence ID" value="KAF2469509.1"/>
    <property type="molecule type" value="Genomic_DNA"/>
</dbReference>
<organism evidence="1 2">
    <name type="scientific">Lindgomyces ingoldianus</name>
    <dbReference type="NCBI Taxonomy" id="673940"/>
    <lineage>
        <taxon>Eukaryota</taxon>
        <taxon>Fungi</taxon>
        <taxon>Dikarya</taxon>
        <taxon>Ascomycota</taxon>
        <taxon>Pezizomycotina</taxon>
        <taxon>Dothideomycetes</taxon>
        <taxon>Pleosporomycetidae</taxon>
        <taxon>Pleosporales</taxon>
        <taxon>Lindgomycetaceae</taxon>
        <taxon>Lindgomyces</taxon>
    </lineage>
</organism>
<reference evidence="1" key="1">
    <citation type="journal article" date="2020" name="Stud. Mycol.">
        <title>101 Dothideomycetes genomes: a test case for predicting lifestyles and emergence of pathogens.</title>
        <authorList>
            <person name="Haridas S."/>
            <person name="Albert R."/>
            <person name="Binder M."/>
            <person name="Bloem J."/>
            <person name="Labutti K."/>
            <person name="Salamov A."/>
            <person name="Andreopoulos B."/>
            <person name="Baker S."/>
            <person name="Barry K."/>
            <person name="Bills G."/>
            <person name="Bluhm B."/>
            <person name="Cannon C."/>
            <person name="Castanera R."/>
            <person name="Culley D."/>
            <person name="Daum C."/>
            <person name="Ezra D."/>
            <person name="Gonzalez J."/>
            <person name="Henrissat B."/>
            <person name="Kuo A."/>
            <person name="Liang C."/>
            <person name="Lipzen A."/>
            <person name="Lutzoni F."/>
            <person name="Magnuson J."/>
            <person name="Mondo S."/>
            <person name="Nolan M."/>
            <person name="Ohm R."/>
            <person name="Pangilinan J."/>
            <person name="Park H.-J."/>
            <person name="Ramirez L."/>
            <person name="Alfaro M."/>
            <person name="Sun H."/>
            <person name="Tritt A."/>
            <person name="Yoshinaga Y."/>
            <person name="Zwiers L.-H."/>
            <person name="Turgeon B."/>
            <person name="Goodwin S."/>
            <person name="Spatafora J."/>
            <person name="Crous P."/>
            <person name="Grigoriev I."/>
        </authorList>
    </citation>
    <scope>NUCLEOTIDE SEQUENCE</scope>
    <source>
        <strain evidence="1">ATCC 200398</strain>
    </source>
</reference>
<evidence type="ECO:0000313" key="1">
    <source>
        <dbReference type="EMBL" id="KAF2469509.1"/>
    </source>
</evidence>
<proteinExistence type="predicted"/>
<dbReference type="Proteomes" id="UP000799755">
    <property type="component" value="Unassembled WGS sequence"/>
</dbReference>
<comment type="caution">
    <text evidence="1">The sequence shown here is derived from an EMBL/GenBank/DDBJ whole genome shotgun (WGS) entry which is preliminary data.</text>
</comment>
<feature type="non-terminal residue" evidence="1">
    <location>
        <position position="1"/>
    </location>
</feature>
<keyword evidence="2" id="KW-1185">Reference proteome</keyword>
<gene>
    <name evidence="1" type="ORF">BDR25DRAFT_164428</name>
</gene>
<protein>
    <submittedName>
        <fullName evidence="1">Uncharacterized protein</fullName>
    </submittedName>
</protein>
<name>A0ACB6QR79_9PLEO</name>
<feature type="non-terminal residue" evidence="1">
    <location>
        <position position="303"/>
    </location>
</feature>
<accession>A0ACB6QR79</accession>